<dbReference type="EMBL" id="WNKS01000006">
    <property type="protein sequence ID" value="MTV31113.1"/>
    <property type="molecule type" value="Genomic_DNA"/>
</dbReference>
<dbReference type="InterPro" id="IPR050471">
    <property type="entry name" value="AB_hydrolase"/>
</dbReference>
<dbReference type="GO" id="GO:0004806">
    <property type="term" value="F:triacylglycerol lipase activity"/>
    <property type="evidence" value="ECO:0007669"/>
    <property type="project" value="TreeGrafter"/>
</dbReference>
<dbReference type="Gene3D" id="3.40.50.1820">
    <property type="entry name" value="alpha/beta hydrolase"/>
    <property type="match status" value="1"/>
</dbReference>
<dbReference type="Proteomes" id="UP000439113">
    <property type="component" value="Unassembled WGS sequence"/>
</dbReference>
<comment type="caution">
    <text evidence="2">The sequence shown here is derived from an EMBL/GenBank/DDBJ whole genome shotgun (WGS) entry which is preliminary data.</text>
</comment>
<dbReference type="PANTHER" id="PTHR43433">
    <property type="entry name" value="HYDROLASE, ALPHA/BETA FOLD FAMILY PROTEIN"/>
    <property type="match status" value="1"/>
</dbReference>
<keyword evidence="2" id="KW-0378">Hydrolase</keyword>
<evidence type="ECO:0000313" key="2">
    <source>
        <dbReference type="EMBL" id="MTV31113.1"/>
    </source>
</evidence>
<dbReference type="RefSeq" id="WP_155445806.1">
    <property type="nucleotide sequence ID" value="NZ_JAOQNR010000006.1"/>
</dbReference>
<name>A0A6N8DPI8_RHOAC</name>
<proteinExistence type="predicted"/>
<feature type="domain" description="AB hydrolase-1" evidence="1">
    <location>
        <begin position="30"/>
        <end position="133"/>
    </location>
</feature>
<evidence type="ECO:0000259" key="1">
    <source>
        <dbReference type="Pfam" id="PF00561"/>
    </source>
</evidence>
<dbReference type="Pfam" id="PF00561">
    <property type="entry name" value="Abhydrolase_1"/>
    <property type="match status" value="1"/>
</dbReference>
<protein>
    <submittedName>
        <fullName evidence="2">Alpha/beta fold hydrolase</fullName>
    </submittedName>
</protein>
<sequence>MLEFLSDGVRIAYLDFPPLGEDRRDDRRQPILLIHGFASNHGVNWLFPQWVKTLTGAGRRTIVFDNRGHGRSEKPHDPHAYTPQAMAGDAARLLDHLGVARADVMGYSMGARIAAHLALSQPEKVRGLILAGLGIHLVDDEGLPSGIADAMEAPSLEALTDPKQRMFRAFADSTRSDLRALAACIRGSRRAMTAREIGRVTTPTLICVGSQDDVAGDPFALASLMPNARALVIPGRDHNRAVGDAVFKEGVLAFLESLQPAV</sequence>
<accession>A0A6N8DPI8</accession>
<dbReference type="InterPro" id="IPR000073">
    <property type="entry name" value="AB_hydrolase_1"/>
</dbReference>
<dbReference type="PANTHER" id="PTHR43433:SF5">
    <property type="entry name" value="AB HYDROLASE-1 DOMAIN-CONTAINING PROTEIN"/>
    <property type="match status" value="1"/>
</dbReference>
<reference evidence="2 3" key="1">
    <citation type="submission" date="2019-11" db="EMBL/GenBank/DDBJ databases">
        <title>Whole-genome sequence of a Rhodoblastus acidophilus DSM 142.</title>
        <authorList>
            <person name="Kyndt J.A."/>
            <person name="Meyer T.E."/>
        </authorList>
    </citation>
    <scope>NUCLEOTIDE SEQUENCE [LARGE SCALE GENOMIC DNA]</scope>
    <source>
        <strain evidence="2 3">DSM 142</strain>
    </source>
</reference>
<dbReference type="AlphaFoldDB" id="A0A6N8DPI8"/>
<dbReference type="PRINTS" id="PR00111">
    <property type="entry name" value="ABHYDROLASE"/>
</dbReference>
<dbReference type="GO" id="GO:0046503">
    <property type="term" value="P:glycerolipid catabolic process"/>
    <property type="evidence" value="ECO:0007669"/>
    <property type="project" value="TreeGrafter"/>
</dbReference>
<gene>
    <name evidence="2" type="ORF">GJ654_08910</name>
</gene>
<evidence type="ECO:0000313" key="3">
    <source>
        <dbReference type="Proteomes" id="UP000439113"/>
    </source>
</evidence>
<dbReference type="OrthoDB" id="9804723at2"/>
<dbReference type="SUPFAM" id="SSF53474">
    <property type="entry name" value="alpha/beta-Hydrolases"/>
    <property type="match status" value="1"/>
</dbReference>
<dbReference type="InterPro" id="IPR029058">
    <property type="entry name" value="AB_hydrolase_fold"/>
</dbReference>
<organism evidence="2 3">
    <name type="scientific">Rhodoblastus acidophilus</name>
    <name type="common">Rhodopseudomonas acidophila</name>
    <dbReference type="NCBI Taxonomy" id="1074"/>
    <lineage>
        <taxon>Bacteria</taxon>
        <taxon>Pseudomonadati</taxon>
        <taxon>Pseudomonadota</taxon>
        <taxon>Alphaproteobacteria</taxon>
        <taxon>Hyphomicrobiales</taxon>
        <taxon>Rhodoblastaceae</taxon>
        <taxon>Rhodoblastus</taxon>
    </lineage>
</organism>